<gene>
    <name evidence="6" type="ORF">GCM10023226_19350</name>
</gene>
<dbReference type="Gene3D" id="3.40.50.300">
    <property type="entry name" value="P-loop containing nucleotide triphosphate hydrolases"/>
    <property type="match status" value="1"/>
</dbReference>
<dbReference type="PANTHER" id="PTHR10799">
    <property type="entry name" value="SNF2/RAD54 HELICASE FAMILY"/>
    <property type="match status" value="1"/>
</dbReference>
<dbReference type="PROSITE" id="PS51194">
    <property type="entry name" value="HELICASE_CTER"/>
    <property type="match status" value="1"/>
</dbReference>
<evidence type="ECO:0000313" key="6">
    <source>
        <dbReference type="EMBL" id="GAA4682326.1"/>
    </source>
</evidence>
<evidence type="ECO:0000256" key="2">
    <source>
        <dbReference type="PROSITE-ProRule" id="PRU00325"/>
    </source>
</evidence>
<feature type="domain" description="Helicase ATP-binding" evidence="4">
    <location>
        <begin position="670"/>
        <end position="832"/>
    </location>
</feature>
<dbReference type="InterPro" id="IPR014001">
    <property type="entry name" value="Helicase_ATP-bd"/>
</dbReference>
<dbReference type="Pfam" id="PF00176">
    <property type="entry name" value="SNF2-rel_dom"/>
    <property type="match status" value="1"/>
</dbReference>
<dbReference type="EMBL" id="BAABIM010000002">
    <property type="protein sequence ID" value="GAA4682326.1"/>
    <property type="molecule type" value="Genomic_DNA"/>
</dbReference>
<keyword evidence="6" id="KW-0067">ATP-binding</keyword>
<keyword evidence="2" id="KW-0863">Zinc-finger</keyword>
<keyword evidence="2" id="KW-0862">Zinc</keyword>
<dbReference type="Gene3D" id="3.40.50.10810">
    <property type="entry name" value="Tandem AAA-ATPase domain"/>
    <property type="match status" value="1"/>
</dbReference>
<dbReference type="SMART" id="SM00487">
    <property type="entry name" value="DEXDc"/>
    <property type="match status" value="1"/>
</dbReference>
<sequence>MTQQDLVDLVDPSLGHDFDAGTLQRARALLAQHAVARLRVERDPDVVHATAAVAGSGYVPYEVHAWLRRTDHPAARAAGEEVVVTTSCTCPVSRQCKHGAATVWAALDQAEQQRRPVWETTLETVLEELAERPRRSGAPSALALQIDLLAPSVGAGWRGGPVLLMRPLRRNAKGTAWIKSGVGWNRLSLGTDPHAFVPEHLEVLSQLQAASTGFRTYSYGNDALALGDVGPRLWRLLQRAVELGVELVPAGALAEVEVTPEELEASVELRGGEPGEQLPGAAGVVAAAGEPGVLAELGVQAQGRWWSGRSLVPVGRPAHGVALLEQLPGPSVAYRAVLAGLSRPLPAAVARLAQEPLWVPAQARARLEAEYLPRLVRQLPVASRDGAVEVARPEPPRLLLQVDWAEATRAALRWRWAYGRGEGVVEHGLTDADQERDPRGLRDPEAEQELLAEVVGSGLVDHLLSAGALREHDEVAGAAALALGRWVLPALRESGLVEVRETAAPTFREAEGAPSIHVGAEEGAGPAGRGAGGGQDWLDLWVTVRIDDEQVPLPTVLEALTLGEPLIVLPSGLFFPTDHPALTRLRELVQAAAEIHGTGEDDEEGLRVSVDDVDAWTTLAEIAEIDRAAAAWAERAEALRDLDELPERPVPTGLVTELRAYQRTGFSWLGFLREHGLGGVLADDMGLGKTLQVLAAIAEARGAGSAPFLVVAPTSVVGAWVSEAARHAPDLTVVAATGSWSRHGGAAELARQLETADVVVTSYTLLRLDEVYATHEWGGLVLDEAQHVKNHRSKGHAAVRAIRAPFRVAVTGTPFENRLLELWSLLSITNPGLYPHPARFSRHVVRPIEAGEEEALVRLRRRLRPFLLRRTKEVVAADLPPKQEQVLEVELAPRHRTLYDTHLQRERQRILGLLEDFDENRVAVFAALTRLRRLALHAGLVDAEHEGLPSAKLDVLVEHLHELAAEGHRALVFSQFTSFLTRVRARLDDEGIASAYLDGSTRDRPAVVEGFRSGQQPVFLISLKAGGVGLTLTEADYVFVLDPWWNPAVEAQAVDRAHRIGQTRSVHVYRLVSAETIEEKVMALKEQKAQLFADVLDGGGGFGAAIGADDIRALFED</sequence>
<protein>
    <submittedName>
        <fullName evidence="6">DEAD/DEAH box helicase</fullName>
    </submittedName>
</protein>
<feature type="domain" description="Helicase C-terminal" evidence="5">
    <location>
        <begin position="952"/>
        <end position="1117"/>
    </location>
</feature>
<feature type="domain" description="SWIM-type" evidence="3">
    <location>
        <begin position="80"/>
        <end position="107"/>
    </location>
</feature>
<dbReference type="PROSITE" id="PS51192">
    <property type="entry name" value="HELICASE_ATP_BIND_1"/>
    <property type="match status" value="1"/>
</dbReference>
<dbReference type="SUPFAM" id="SSF52540">
    <property type="entry name" value="P-loop containing nucleoside triphosphate hydrolases"/>
    <property type="match status" value="2"/>
</dbReference>
<dbReference type="RefSeq" id="WP_345265183.1">
    <property type="nucleotide sequence ID" value="NZ_BAABIM010000002.1"/>
</dbReference>
<evidence type="ECO:0000313" key="7">
    <source>
        <dbReference type="Proteomes" id="UP001500621"/>
    </source>
</evidence>
<dbReference type="InterPro" id="IPR000330">
    <property type="entry name" value="SNF2_N"/>
</dbReference>
<dbReference type="SMART" id="SM00490">
    <property type="entry name" value="HELICc"/>
    <property type="match status" value="1"/>
</dbReference>
<keyword evidence="6" id="KW-0547">Nucleotide-binding</keyword>
<keyword evidence="7" id="KW-1185">Reference proteome</keyword>
<keyword evidence="1" id="KW-0378">Hydrolase</keyword>
<dbReference type="InterPro" id="IPR027417">
    <property type="entry name" value="P-loop_NTPase"/>
</dbReference>
<dbReference type="Proteomes" id="UP001500621">
    <property type="component" value="Unassembled WGS sequence"/>
</dbReference>
<evidence type="ECO:0000259" key="5">
    <source>
        <dbReference type="PROSITE" id="PS51194"/>
    </source>
</evidence>
<accession>A0ABP8W8S8</accession>
<evidence type="ECO:0000256" key="1">
    <source>
        <dbReference type="ARBA" id="ARBA00022801"/>
    </source>
</evidence>
<evidence type="ECO:0000259" key="3">
    <source>
        <dbReference type="PROSITE" id="PS50966"/>
    </source>
</evidence>
<evidence type="ECO:0000259" key="4">
    <source>
        <dbReference type="PROSITE" id="PS51192"/>
    </source>
</evidence>
<dbReference type="InterPro" id="IPR038718">
    <property type="entry name" value="SNF2-like_sf"/>
</dbReference>
<reference evidence="7" key="1">
    <citation type="journal article" date="2019" name="Int. J. Syst. Evol. Microbiol.">
        <title>The Global Catalogue of Microorganisms (GCM) 10K type strain sequencing project: providing services to taxonomists for standard genome sequencing and annotation.</title>
        <authorList>
            <consortium name="The Broad Institute Genomics Platform"/>
            <consortium name="The Broad Institute Genome Sequencing Center for Infectious Disease"/>
            <person name="Wu L."/>
            <person name="Ma J."/>
        </authorList>
    </citation>
    <scope>NUCLEOTIDE SEQUENCE [LARGE SCALE GENOMIC DNA]</scope>
    <source>
        <strain evidence="7">JCM 18127</strain>
    </source>
</reference>
<dbReference type="InterPro" id="IPR007527">
    <property type="entry name" value="Znf_SWIM"/>
</dbReference>
<comment type="caution">
    <text evidence="6">The sequence shown here is derived from an EMBL/GenBank/DDBJ whole genome shotgun (WGS) entry which is preliminary data.</text>
</comment>
<name>A0ABP8W8S8_9ACTN</name>
<keyword evidence="6" id="KW-0347">Helicase</keyword>
<keyword evidence="2" id="KW-0479">Metal-binding</keyword>
<dbReference type="InterPro" id="IPR001650">
    <property type="entry name" value="Helicase_C-like"/>
</dbReference>
<proteinExistence type="predicted"/>
<dbReference type="PROSITE" id="PS50966">
    <property type="entry name" value="ZF_SWIM"/>
    <property type="match status" value="1"/>
</dbReference>
<dbReference type="GO" id="GO:0004386">
    <property type="term" value="F:helicase activity"/>
    <property type="evidence" value="ECO:0007669"/>
    <property type="project" value="UniProtKB-KW"/>
</dbReference>
<organism evidence="6 7">
    <name type="scientific">Nocardioides nanhaiensis</name>
    <dbReference type="NCBI Taxonomy" id="1476871"/>
    <lineage>
        <taxon>Bacteria</taxon>
        <taxon>Bacillati</taxon>
        <taxon>Actinomycetota</taxon>
        <taxon>Actinomycetes</taxon>
        <taxon>Propionibacteriales</taxon>
        <taxon>Nocardioidaceae</taxon>
        <taxon>Nocardioides</taxon>
    </lineage>
</organism>
<dbReference type="CDD" id="cd18793">
    <property type="entry name" value="SF2_C_SNF"/>
    <property type="match status" value="1"/>
</dbReference>
<dbReference type="InterPro" id="IPR049730">
    <property type="entry name" value="SNF2/RAD54-like_C"/>
</dbReference>
<dbReference type="Pfam" id="PF00271">
    <property type="entry name" value="Helicase_C"/>
    <property type="match status" value="1"/>
</dbReference>